<dbReference type="EMBL" id="LAZR01005213">
    <property type="protein sequence ID" value="KKN01869.1"/>
    <property type="molecule type" value="Genomic_DNA"/>
</dbReference>
<sequence length="315" mass="37102">MLSVILVNFNNSGHTINCLKLLEQQNIEEYCIIIVENNSNKQNKEKIVEFLKNNKLSELFLKKVKIIHSEKNLGYAAANNLGIHNSKGDIILLLNSDTTFDTIFLQSMLSFFRKYKLIQIAQPKICFYNIKKKESKTDLIWGLGGKMNCYSFKLFVMIDFLKEDKKLHSKPLKIDYATGCALFIRRNVLNKIGLMDNSYFMYVEDADLCYRAKKQGFNAFCNTKTKIYHGATLKISSNMRKYYFRNRNYFCFKHYSWHIIFWQFILQFMDLITMTKNFPNKKTDPQFFFESIKGILKGIKLGMIKRIKRKIITNS</sequence>
<dbReference type="SUPFAM" id="SSF53448">
    <property type="entry name" value="Nucleotide-diphospho-sugar transferases"/>
    <property type="match status" value="1"/>
</dbReference>
<protein>
    <recommendedName>
        <fullName evidence="4">Glycosyltransferase 2-like domain-containing protein</fullName>
    </recommendedName>
</protein>
<reference evidence="5" key="1">
    <citation type="journal article" date="2015" name="Nature">
        <title>Complex archaea that bridge the gap between prokaryotes and eukaryotes.</title>
        <authorList>
            <person name="Spang A."/>
            <person name="Saw J.H."/>
            <person name="Jorgensen S.L."/>
            <person name="Zaremba-Niedzwiedzka K."/>
            <person name="Martijn J."/>
            <person name="Lind A.E."/>
            <person name="van Eijk R."/>
            <person name="Schleper C."/>
            <person name="Guy L."/>
            <person name="Ettema T.J."/>
        </authorList>
    </citation>
    <scope>NUCLEOTIDE SEQUENCE</scope>
</reference>
<organism evidence="5">
    <name type="scientific">marine sediment metagenome</name>
    <dbReference type="NCBI Taxonomy" id="412755"/>
    <lineage>
        <taxon>unclassified sequences</taxon>
        <taxon>metagenomes</taxon>
        <taxon>ecological metagenomes</taxon>
    </lineage>
</organism>
<gene>
    <name evidence="5" type="ORF">LCGC14_1123410</name>
</gene>
<dbReference type="Gene3D" id="3.90.550.10">
    <property type="entry name" value="Spore Coat Polysaccharide Biosynthesis Protein SpsA, Chain A"/>
    <property type="match status" value="1"/>
</dbReference>
<keyword evidence="3" id="KW-0808">Transferase</keyword>
<comment type="similarity">
    <text evidence="1">Belongs to the glycosyltransferase 2 family.</text>
</comment>
<dbReference type="GO" id="GO:0016757">
    <property type="term" value="F:glycosyltransferase activity"/>
    <property type="evidence" value="ECO:0007669"/>
    <property type="project" value="UniProtKB-KW"/>
</dbReference>
<evidence type="ECO:0000256" key="1">
    <source>
        <dbReference type="ARBA" id="ARBA00006739"/>
    </source>
</evidence>
<comment type="caution">
    <text evidence="5">The sequence shown here is derived from an EMBL/GenBank/DDBJ whole genome shotgun (WGS) entry which is preliminary data.</text>
</comment>
<dbReference type="InterPro" id="IPR001173">
    <property type="entry name" value="Glyco_trans_2-like"/>
</dbReference>
<keyword evidence="2" id="KW-0328">Glycosyltransferase</keyword>
<accession>A0A0F9M828</accession>
<dbReference type="PANTHER" id="PTHR43179">
    <property type="entry name" value="RHAMNOSYLTRANSFERASE WBBL"/>
    <property type="match status" value="1"/>
</dbReference>
<evidence type="ECO:0000259" key="4">
    <source>
        <dbReference type="Pfam" id="PF00535"/>
    </source>
</evidence>
<name>A0A0F9M828_9ZZZZ</name>
<dbReference type="AlphaFoldDB" id="A0A0F9M828"/>
<proteinExistence type="inferred from homology"/>
<dbReference type="InterPro" id="IPR029044">
    <property type="entry name" value="Nucleotide-diphossugar_trans"/>
</dbReference>
<evidence type="ECO:0000256" key="3">
    <source>
        <dbReference type="ARBA" id="ARBA00022679"/>
    </source>
</evidence>
<dbReference type="Pfam" id="PF00535">
    <property type="entry name" value="Glycos_transf_2"/>
    <property type="match status" value="1"/>
</dbReference>
<dbReference type="CDD" id="cd04186">
    <property type="entry name" value="GT_2_like_c"/>
    <property type="match status" value="1"/>
</dbReference>
<dbReference type="PANTHER" id="PTHR43179:SF12">
    <property type="entry name" value="GALACTOFURANOSYLTRANSFERASE GLFT2"/>
    <property type="match status" value="1"/>
</dbReference>
<evidence type="ECO:0000313" key="5">
    <source>
        <dbReference type="EMBL" id="KKN01869.1"/>
    </source>
</evidence>
<evidence type="ECO:0000256" key="2">
    <source>
        <dbReference type="ARBA" id="ARBA00022676"/>
    </source>
</evidence>
<feature type="domain" description="Glycosyltransferase 2-like" evidence="4">
    <location>
        <begin position="3"/>
        <end position="192"/>
    </location>
</feature>